<keyword evidence="8 15" id="KW-0406">Ion transport</keyword>
<keyword evidence="9 15" id="KW-0472">Membrane</keyword>
<dbReference type="InterPro" id="IPR050059">
    <property type="entry name" value="ATP_synthase_B_chain"/>
</dbReference>
<proteinExistence type="inferred from homology"/>
<evidence type="ECO:0000256" key="7">
    <source>
        <dbReference type="ARBA" id="ARBA00022989"/>
    </source>
</evidence>
<evidence type="ECO:0000256" key="16">
    <source>
        <dbReference type="RuleBase" id="RU003848"/>
    </source>
</evidence>
<comment type="function">
    <text evidence="11 15">F(1)F(0) ATP synthase produces ATP from ADP in the presence of a proton or sodium gradient. F-type ATPases consist of two structural domains, F(1) containing the extramembraneous catalytic core and F(0) containing the membrane proton channel, linked together by a central stalk and a peripheral stalk. During catalysis, ATP synthesis in the catalytic domain of F(1) is coupled via a rotary mechanism of the central stalk subunits to proton translocation.</text>
</comment>
<sequence length="168" mass="19156">MLFLQEPRFWAAIAFILFFVLFGKKIWRPLAAMMDKRSAQIQAALEEASRLRREAEEIYTNARKEHEAAKEEAERMLQNSKEIAARIAAKAKKDAEFAAERHEQLIRQRMAASEQEAISVVRKEAAEIAVKAAREVIASVMTEEKDKSLIDHAIAEVPKMLAKDQYNA</sequence>
<comment type="similarity">
    <text evidence="1 15 16">Belongs to the ATPase B chain family.</text>
</comment>
<comment type="subunit">
    <text evidence="15">F-type ATPases have 2 components, F(1) - the catalytic core - and F(0) - the membrane proton channel. F(1) has five subunits: alpha(3), beta(3), gamma(1), delta(1), epsilon(1). F(0) has three main subunits: a(1), b(2) and c(10-14). The alpha and beta chains form an alternating ring which encloses part of the gamma chain. F(1) is attached to F(0) by a central stalk formed by the gamma and epsilon chains, while a peripheral stalk is formed by the delta and b chains.</text>
</comment>
<dbReference type="Proteomes" id="UP000247565">
    <property type="component" value="Unassembled WGS sequence"/>
</dbReference>
<protein>
    <recommendedName>
        <fullName evidence="15">ATP synthase subunit b</fullName>
    </recommendedName>
    <alternativeName>
        <fullName evidence="15">ATP synthase F(0) sector subunit b</fullName>
    </alternativeName>
    <alternativeName>
        <fullName evidence="15">ATPase subunit I</fullName>
    </alternativeName>
    <alternativeName>
        <fullName evidence="15">F-type ATPase subunit b</fullName>
        <shortName evidence="15">F-ATPase subunit b</shortName>
    </alternativeName>
</protein>
<evidence type="ECO:0000256" key="8">
    <source>
        <dbReference type="ARBA" id="ARBA00023065"/>
    </source>
</evidence>
<comment type="caution">
    <text evidence="18">The sequence shown here is derived from an EMBL/GenBank/DDBJ whole genome shotgun (WGS) entry which is preliminary data.</text>
</comment>
<keyword evidence="4 15" id="KW-0138">CF(0)</keyword>
<comment type="subunit">
    <text evidence="13">F-type ATPases have 2 components, F(1) - the catalytic core - and F(0) - the membrane proton channel. F(1) has five subunits: alpha(3), beta(3), gamma(1), delta(1), epsilon(1). F(0) has four main subunits: a(1), b(2) and c(10-14). The alpha and beta chains form an alternating ring which encloses part of the gamma chain. F(1) is attached to F(0) by a central stalk formed by the gamma and epsilon chains, while a peripheral stalk is formed by the delta and b chains.</text>
</comment>
<dbReference type="PANTHER" id="PTHR33445:SF1">
    <property type="entry name" value="ATP SYNTHASE SUBUNIT B"/>
    <property type="match status" value="1"/>
</dbReference>
<dbReference type="GO" id="GO:0045259">
    <property type="term" value="C:proton-transporting ATP synthase complex"/>
    <property type="evidence" value="ECO:0007669"/>
    <property type="project" value="UniProtKB-KW"/>
</dbReference>
<feature type="transmembrane region" description="Helical" evidence="15">
    <location>
        <begin position="7"/>
        <end position="27"/>
    </location>
</feature>
<evidence type="ECO:0000256" key="11">
    <source>
        <dbReference type="ARBA" id="ARBA00025198"/>
    </source>
</evidence>
<dbReference type="AlphaFoldDB" id="A0A318N1U7"/>
<evidence type="ECO:0000256" key="4">
    <source>
        <dbReference type="ARBA" id="ARBA00022547"/>
    </source>
</evidence>
<dbReference type="GO" id="GO:0046961">
    <property type="term" value="F:proton-transporting ATPase activity, rotational mechanism"/>
    <property type="evidence" value="ECO:0007669"/>
    <property type="project" value="TreeGrafter"/>
</dbReference>
<dbReference type="EMBL" id="QGLT01000003">
    <property type="protein sequence ID" value="PXZ00401.1"/>
    <property type="molecule type" value="Genomic_DNA"/>
</dbReference>
<evidence type="ECO:0000256" key="14">
    <source>
        <dbReference type="ARBA" id="ARBA00037847"/>
    </source>
</evidence>
<evidence type="ECO:0000256" key="6">
    <source>
        <dbReference type="ARBA" id="ARBA00022781"/>
    </source>
</evidence>
<organism evidence="18 19">
    <name type="scientific">Commensalibacter melissae</name>
    <dbReference type="NCBI Taxonomy" id="2070537"/>
    <lineage>
        <taxon>Bacteria</taxon>
        <taxon>Pseudomonadati</taxon>
        <taxon>Pseudomonadota</taxon>
        <taxon>Alphaproteobacteria</taxon>
        <taxon>Acetobacterales</taxon>
        <taxon>Acetobacteraceae</taxon>
    </lineage>
</organism>
<gene>
    <name evidence="15 18" type="primary">atpF</name>
    <name evidence="18" type="ORF">DK869_06360</name>
</gene>
<dbReference type="InterPro" id="IPR002146">
    <property type="entry name" value="ATP_synth_b/b'su_bac/chlpt"/>
</dbReference>
<dbReference type="GO" id="GO:0046933">
    <property type="term" value="F:proton-transporting ATP synthase activity, rotational mechanism"/>
    <property type="evidence" value="ECO:0007669"/>
    <property type="project" value="UniProtKB-UniRule"/>
</dbReference>
<dbReference type="PANTHER" id="PTHR33445">
    <property type="entry name" value="ATP SYNTHASE SUBUNIT B', CHLOROPLASTIC"/>
    <property type="match status" value="1"/>
</dbReference>
<feature type="coiled-coil region" evidence="17">
    <location>
        <begin position="34"/>
        <end position="108"/>
    </location>
</feature>
<dbReference type="OrthoDB" id="7283197at2"/>
<keyword evidence="6 15" id="KW-0375">Hydrogen ion transport</keyword>
<evidence type="ECO:0000256" key="2">
    <source>
        <dbReference type="ARBA" id="ARBA00022448"/>
    </source>
</evidence>
<evidence type="ECO:0000313" key="18">
    <source>
        <dbReference type="EMBL" id="PXZ00401.1"/>
    </source>
</evidence>
<dbReference type="CDD" id="cd06503">
    <property type="entry name" value="ATP-synt_Fo_b"/>
    <property type="match status" value="1"/>
</dbReference>
<evidence type="ECO:0000256" key="17">
    <source>
        <dbReference type="SAM" id="Coils"/>
    </source>
</evidence>
<keyword evidence="19" id="KW-1185">Reference proteome</keyword>
<evidence type="ECO:0000256" key="13">
    <source>
        <dbReference type="ARBA" id="ARBA00026054"/>
    </source>
</evidence>
<keyword evidence="3 15" id="KW-1003">Cell membrane</keyword>
<reference evidence="18 19" key="1">
    <citation type="submission" date="2018-05" db="EMBL/GenBank/DDBJ databases">
        <title>Reference genomes for bee gut microbiota database.</title>
        <authorList>
            <person name="Ellegaard K.M."/>
        </authorList>
    </citation>
    <scope>NUCLEOTIDE SEQUENCE [LARGE SCALE GENOMIC DNA]</scope>
    <source>
        <strain evidence="18 19">ESL0284</strain>
    </source>
</reference>
<name>A0A318N1U7_9PROT</name>
<dbReference type="HAMAP" id="MF_01398">
    <property type="entry name" value="ATP_synth_b_bprime"/>
    <property type="match status" value="1"/>
</dbReference>
<keyword evidence="10 15" id="KW-0066">ATP synthesis</keyword>
<dbReference type="Pfam" id="PF00430">
    <property type="entry name" value="ATP-synt_B"/>
    <property type="match status" value="1"/>
</dbReference>
<evidence type="ECO:0000256" key="1">
    <source>
        <dbReference type="ARBA" id="ARBA00005513"/>
    </source>
</evidence>
<keyword evidence="17" id="KW-0175">Coiled coil</keyword>
<evidence type="ECO:0000256" key="10">
    <source>
        <dbReference type="ARBA" id="ARBA00023310"/>
    </source>
</evidence>
<comment type="function">
    <text evidence="12">Component of the F(0) channel, it forms part of the peripheral stalk, linking F(1) to F(0). The b'-subunit is a diverged and duplicated form of b found in plants and photosynthetic bacteria.</text>
</comment>
<dbReference type="GO" id="GO:0005886">
    <property type="term" value="C:plasma membrane"/>
    <property type="evidence" value="ECO:0007669"/>
    <property type="project" value="UniProtKB-SubCell"/>
</dbReference>
<evidence type="ECO:0000256" key="12">
    <source>
        <dbReference type="ARBA" id="ARBA00025614"/>
    </source>
</evidence>
<accession>A0A318N1U7</accession>
<keyword evidence="7 15" id="KW-1133">Transmembrane helix</keyword>
<evidence type="ECO:0000256" key="15">
    <source>
        <dbReference type="HAMAP-Rule" id="MF_01398"/>
    </source>
</evidence>
<comment type="subcellular location">
    <subcellularLocation>
        <location evidence="15">Cell membrane</location>
        <topology evidence="15">Single-pass membrane protein</topology>
    </subcellularLocation>
    <subcellularLocation>
        <location evidence="14">Endomembrane system</location>
        <topology evidence="14">Single-pass membrane protein</topology>
    </subcellularLocation>
</comment>
<dbReference type="InterPro" id="IPR005864">
    <property type="entry name" value="ATP_synth_F0_bsu_bac"/>
</dbReference>
<keyword evidence="2 15" id="KW-0813">Transport</keyword>
<evidence type="ECO:0000313" key="19">
    <source>
        <dbReference type="Proteomes" id="UP000247565"/>
    </source>
</evidence>
<evidence type="ECO:0000256" key="9">
    <source>
        <dbReference type="ARBA" id="ARBA00023136"/>
    </source>
</evidence>
<dbReference type="NCBIfam" id="TIGR01144">
    <property type="entry name" value="ATP_synt_b"/>
    <property type="match status" value="1"/>
</dbReference>
<keyword evidence="5 15" id="KW-0812">Transmembrane</keyword>
<dbReference type="GO" id="GO:0012505">
    <property type="term" value="C:endomembrane system"/>
    <property type="evidence" value="ECO:0007669"/>
    <property type="project" value="UniProtKB-SubCell"/>
</dbReference>
<evidence type="ECO:0000256" key="5">
    <source>
        <dbReference type="ARBA" id="ARBA00022692"/>
    </source>
</evidence>
<evidence type="ECO:0000256" key="3">
    <source>
        <dbReference type="ARBA" id="ARBA00022475"/>
    </source>
</evidence>